<comment type="function">
    <text evidence="5 6">Responsible for the release of ribosomes from messenger RNA at the termination of protein biosynthesis. May increase the efficiency of translation by recycling ribosomes from one round of translation to another.</text>
</comment>
<dbReference type="GO" id="GO:0005829">
    <property type="term" value="C:cytosol"/>
    <property type="evidence" value="ECO:0007669"/>
    <property type="project" value="GOC"/>
</dbReference>
<dbReference type="CDD" id="cd00520">
    <property type="entry name" value="RRF"/>
    <property type="match status" value="1"/>
</dbReference>
<dbReference type="InterPro" id="IPR036191">
    <property type="entry name" value="RRF_sf"/>
</dbReference>
<organism evidence="8 9">
    <name type="scientific">Candidatus Erwinia haradaeae</name>
    <dbReference type="NCBI Taxonomy" id="1922217"/>
    <lineage>
        <taxon>Bacteria</taxon>
        <taxon>Pseudomonadati</taxon>
        <taxon>Pseudomonadota</taxon>
        <taxon>Gammaproteobacteria</taxon>
        <taxon>Enterobacterales</taxon>
        <taxon>Erwiniaceae</taxon>
        <taxon>Erwinia</taxon>
    </lineage>
</organism>
<dbReference type="EMBL" id="LR217705">
    <property type="protein sequence ID" value="VFP80303.1"/>
    <property type="molecule type" value="Genomic_DNA"/>
</dbReference>
<comment type="similarity">
    <text evidence="2 6">Belongs to the RRF family.</text>
</comment>
<dbReference type="SUPFAM" id="SSF55194">
    <property type="entry name" value="Ribosome recycling factor, RRF"/>
    <property type="match status" value="1"/>
</dbReference>
<keyword evidence="4 6" id="KW-0648">Protein biosynthesis</keyword>
<dbReference type="Pfam" id="PF01765">
    <property type="entry name" value="RRF"/>
    <property type="match status" value="1"/>
</dbReference>
<evidence type="ECO:0000256" key="2">
    <source>
        <dbReference type="ARBA" id="ARBA00005912"/>
    </source>
</evidence>
<keyword evidence="3 6" id="KW-0963">Cytoplasm</keyword>
<name>A0A451D3N7_9GAMM</name>
<dbReference type="NCBIfam" id="TIGR00496">
    <property type="entry name" value="frr"/>
    <property type="match status" value="1"/>
</dbReference>
<sequence>MINDIQNNTEIRMTKCVEVFTQNIRKIHTGRASISILDGIVIDYYGSSAPLSQLANITVENACTLKINVFDRSIISLVEKAIITSGLGLNPQTVGIDIRIRLPALTEERRYKLIKLVRSESEQGKISVRNIRRDANDHIKLLLKQKKISLEEDRRGQELVQKITDIFIKKIDRILLDKEKDILDF</sequence>
<protein>
    <recommendedName>
        <fullName evidence="6">Ribosome-recycling factor</fullName>
        <shortName evidence="6">RRF</shortName>
    </recommendedName>
    <alternativeName>
        <fullName evidence="6">Ribosome-releasing factor</fullName>
    </alternativeName>
</protein>
<feature type="domain" description="Ribosome recycling factor" evidence="7">
    <location>
        <begin position="21"/>
        <end position="183"/>
    </location>
</feature>
<evidence type="ECO:0000256" key="3">
    <source>
        <dbReference type="ARBA" id="ARBA00022490"/>
    </source>
</evidence>
<proteinExistence type="inferred from homology"/>
<comment type="subcellular location">
    <subcellularLocation>
        <location evidence="1 6">Cytoplasm</location>
    </subcellularLocation>
</comment>
<dbReference type="Gene3D" id="1.10.132.20">
    <property type="entry name" value="Ribosome-recycling factor"/>
    <property type="match status" value="1"/>
</dbReference>
<dbReference type="PANTHER" id="PTHR20982">
    <property type="entry name" value="RIBOSOME RECYCLING FACTOR"/>
    <property type="match status" value="1"/>
</dbReference>
<evidence type="ECO:0000256" key="5">
    <source>
        <dbReference type="ARBA" id="ARBA00025050"/>
    </source>
</evidence>
<dbReference type="FunFam" id="1.10.132.20:FF:000001">
    <property type="entry name" value="Ribosome-recycling factor"/>
    <property type="match status" value="1"/>
</dbReference>
<evidence type="ECO:0000313" key="9">
    <source>
        <dbReference type="Proteomes" id="UP000294338"/>
    </source>
</evidence>
<dbReference type="GO" id="GO:0043023">
    <property type="term" value="F:ribosomal large subunit binding"/>
    <property type="evidence" value="ECO:0007669"/>
    <property type="project" value="TreeGrafter"/>
</dbReference>
<evidence type="ECO:0000256" key="6">
    <source>
        <dbReference type="HAMAP-Rule" id="MF_00040"/>
    </source>
</evidence>
<evidence type="ECO:0000259" key="7">
    <source>
        <dbReference type="Pfam" id="PF01765"/>
    </source>
</evidence>
<gene>
    <name evidence="6 8" type="primary">frr</name>
    <name evidence="8" type="ORF">ERCISPPS3390_188</name>
</gene>
<reference evidence="8 9" key="1">
    <citation type="submission" date="2019-02" db="EMBL/GenBank/DDBJ databases">
        <authorList>
            <person name="Manzano-Marin A."/>
            <person name="Manzano-Marin A."/>
        </authorList>
    </citation>
    <scope>NUCLEOTIDE SEQUENCE [LARGE SCALE GENOMIC DNA]</scope>
    <source>
        <strain evidence="8 9">ErCisplendens/pseudotsugae</strain>
    </source>
</reference>
<dbReference type="HAMAP" id="MF_00040">
    <property type="entry name" value="RRF"/>
    <property type="match status" value="1"/>
</dbReference>
<evidence type="ECO:0000256" key="1">
    <source>
        <dbReference type="ARBA" id="ARBA00004496"/>
    </source>
</evidence>
<dbReference type="RefSeq" id="WP_197094992.1">
    <property type="nucleotide sequence ID" value="NZ_LR217705.1"/>
</dbReference>
<dbReference type="Proteomes" id="UP000294338">
    <property type="component" value="Chromosome 1"/>
</dbReference>
<dbReference type="AlphaFoldDB" id="A0A451D3N7"/>
<dbReference type="InterPro" id="IPR023584">
    <property type="entry name" value="Ribosome_recyc_fac_dom"/>
</dbReference>
<dbReference type="InterPro" id="IPR002661">
    <property type="entry name" value="Ribosome_recyc_fac"/>
</dbReference>
<dbReference type="GO" id="GO:0002184">
    <property type="term" value="P:cytoplasmic translational termination"/>
    <property type="evidence" value="ECO:0007669"/>
    <property type="project" value="TreeGrafter"/>
</dbReference>
<accession>A0A451D3N7</accession>
<evidence type="ECO:0000313" key="8">
    <source>
        <dbReference type="EMBL" id="VFP80303.1"/>
    </source>
</evidence>
<dbReference type="Gene3D" id="3.30.1360.40">
    <property type="match status" value="1"/>
</dbReference>
<dbReference type="PANTHER" id="PTHR20982:SF3">
    <property type="entry name" value="MITOCHONDRIAL RIBOSOME RECYCLING FACTOR PSEUDO 1"/>
    <property type="match status" value="1"/>
</dbReference>
<dbReference type="FunFam" id="3.30.1360.40:FF:000001">
    <property type="entry name" value="Ribosome-recycling factor"/>
    <property type="match status" value="1"/>
</dbReference>
<evidence type="ECO:0000256" key="4">
    <source>
        <dbReference type="ARBA" id="ARBA00022917"/>
    </source>
</evidence>